<dbReference type="AlphaFoldDB" id="G2PH72"/>
<evidence type="ECO:0000313" key="2">
    <source>
        <dbReference type="EMBL" id="AEM88718.1"/>
    </source>
</evidence>
<dbReference type="KEGG" id="svl:Strvi_9466"/>
<keyword evidence="3" id="KW-1185">Reference proteome</keyword>
<accession>G2PH72</accession>
<organism evidence="2 3">
    <name type="scientific">Streptomyces violaceusniger (strain Tu 4113)</name>
    <dbReference type="NCBI Taxonomy" id="653045"/>
    <lineage>
        <taxon>Bacteria</taxon>
        <taxon>Bacillati</taxon>
        <taxon>Actinomycetota</taxon>
        <taxon>Actinomycetes</taxon>
        <taxon>Kitasatosporales</taxon>
        <taxon>Streptomycetaceae</taxon>
        <taxon>Streptomyces</taxon>
        <taxon>Streptomyces violaceusniger group</taxon>
    </lineage>
</organism>
<dbReference type="Proteomes" id="UP000008703">
    <property type="component" value="Plasmid pSTRVI01"/>
</dbReference>
<geneLocation type="plasmid" evidence="2 3">
    <name>pSTRVI01</name>
</geneLocation>
<evidence type="ECO:0000313" key="3">
    <source>
        <dbReference type="Proteomes" id="UP000008703"/>
    </source>
</evidence>
<dbReference type="HOGENOM" id="CLU_1395669_0_0_11"/>
<proteinExistence type="predicted"/>
<evidence type="ECO:0000256" key="1">
    <source>
        <dbReference type="SAM" id="MobiDB-lite"/>
    </source>
</evidence>
<dbReference type="EMBL" id="CP002995">
    <property type="protein sequence ID" value="AEM88718.1"/>
    <property type="molecule type" value="Genomic_DNA"/>
</dbReference>
<reference evidence="2" key="1">
    <citation type="submission" date="2011-08" db="EMBL/GenBank/DDBJ databases">
        <title>Complete sequence of plasmid 1 of Streptomyces violaceusniger Tu 4113.</title>
        <authorList>
            <consortium name="US DOE Joint Genome Institute"/>
            <person name="Lucas S."/>
            <person name="Han J."/>
            <person name="Lapidus A."/>
            <person name="Cheng J.-F."/>
            <person name="Goodwin L."/>
            <person name="Pitluck S."/>
            <person name="Peters L."/>
            <person name="Ivanova N."/>
            <person name="Daligault H."/>
            <person name="Detter J.C."/>
            <person name="Han C."/>
            <person name="Tapia R."/>
            <person name="Land M."/>
            <person name="Hauser L."/>
            <person name="Kyrpides N."/>
            <person name="Ivanova N."/>
            <person name="Pagani I."/>
            <person name="Hagen A."/>
            <person name="Katz L."/>
            <person name="Fiedler H.-P."/>
            <person name="Keasling J."/>
            <person name="Fortman J."/>
            <person name="Woyke T."/>
        </authorList>
    </citation>
    <scope>NUCLEOTIDE SEQUENCE [LARGE SCALE GENOMIC DNA]</scope>
    <source>
        <strain evidence="2">Tu 4113</strain>
        <plasmid evidence="2">pSTRVI01</plasmid>
    </source>
</reference>
<keyword evidence="2" id="KW-0614">Plasmid</keyword>
<name>G2PH72_STRV4</name>
<protein>
    <submittedName>
        <fullName evidence="2">Uncharacterized protein</fullName>
    </submittedName>
</protein>
<gene>
    <name evidence="2" type="ORF">Strvi_9466</name>
</gene>
<sequence>MVLARSGKGRSLLRQQAHNTPAPPCPLAGRACEATRTPLSGPGWGMGRSIDPSCSPQEAHITRELTLICQECSRPISDDVGYLWAHTAKMNAVQRTERAWQERHADADGSLSFDLAGLLENPDLEKVSWQAHHRDRDPAREASHYRIAADKLRTRADLLEWTAHPMEKAWLRSTDWRDVLREARSGGKRLAATAL</sequence>
<feature type="region of interest" description="Disordered" evidence="1">
    <location>
        <begin position="1"/>
        <end position="25"/>
    </location>
</feature>